<sequence length="58" mass="6316">MQFGLFEVPVLDIEDVLRFQGDVSTEVVFGTFQGGHRVFVDVEGDVGLVHGPTCGEHP</sequence>
<dbReference type="EMBL" id="UINC01013368">
    <property type="protein sequence ID" value="SVA57808.1"/>
    <property type="molecule type" value="Genomic_DNA"/>
</dbReference>
<evidence type="ECO:0000313" key="1">
    <source>
        <dbReference type="EMBL" id="SVA57808.1"/>
    </source>
</evidence>
<accession>A0A381WZU2</accession>
<name>A0A381WZU2_9ZZZZ</name>
<dbReference type="AlphaFoldDB" id="A0A381WZU2"/>
<reference evidence="1" key="1">
    <citation type="submission" date="2018-05" db="EMBL/GenBank/DDBJ databases">
        <authorList>
            <person name="Lanie J.A."/>
            <person name="Ng W.-L."/>
            <person name="Kazmierczak K.M."/>
            <person name="Andrzejewski T.M."/>
            <person name="Davidsen T.M."/>
            <person name="Wayne K.J."/>
            <person name="Tettelin H."/>
            <person name="Glass J.I."/>
            <person name="Rusch D."/>
            <person name="Podicherti R."/>
            <person name="Tsui H.-C.T."/>
            <person name="Winkler M.E."/>
        </authorList>
    </citation>
    <scope>NUCLEOTIDE SEQUENCE</scope>
</reference>
<proteinExistence type="predicted"/>
<organism evidence="1">
    <name type="scientific">marine metagenome</name>
    <dbReference type="NCBI Taxonomy" id="408172"/>
    <lineage>
        <taxon>unclassified sequences</taxon>
        <taxon>metagenomes</taxon>
        <taxon>ecological metagenomes</taxon>
    </lineage>
</organism>
<gene>
    <name evidence="1" type="ORF">METZ01_LOCUS110662</name>
</gene>
<protein>
    <submittedName>
        <fullName evidence="1">Uncharacterized protein</fullName>
    </submittedName>
</protein>